<keyword evidence="1" id="KW-0472">Membrane</keyword>
<dbReference type="InterPro" id="IPR001623">
    <property type="entry name" value="DnaJ_domain"/>
</dbReference>
<reference evidence="4" key="1">
    <citation type="submission" date="2025-08" db="UniProtKB">
        <authorList>
            <consortium name="RefSeq"/>
        </authorList>
    </citation>
    <scope>IDENTIFICATION</scope>
    <source>
        <tissue evidence="4">Whole organism</tissue>
    </source>
</reference>
<dbReference type="SUPFAM" id="SSF46565">
    <property type="entry name" value="Chaperone J-domain"/>
    <property type="match status" value="1"/>
</dbReference>
<protein>
    <submittedName>
        <fullName evidence="4">DnaJ-like protein 60</fullName>
    </submittedName>
</protein>
<dbReference type="CDD" id="cd06257">
    <property type="entry name" value="DnaJ"/>
    <property type="match status" value="1"/>
</dbReference>
<dbReference type="AlphaFoldDB" id="A0A8B7N163"/>
<dbReference type="OMA" id="KHAEFQE"/>
<dbReference type="OrthoDB" id="6344572at2759"/>
<feature type="domain" description="J" evidence="2">
    <location>
        <begin position="36"/>
        <end position="115"/>
    </location>
</feature>
<dbReference type="PRINTS" id="PR00625">
    <property type="entry name" value="JDOMAIN"/>
</dbReference>
<feature type="transmembrane region" description="Helical" evidence="1">
    <location>
        <begin position="163"/>
        <end position="182"/>
    </location>
</feature>
<accession>A0A8B7N163</accession>
<keyword evidence="3" id="KW-1185">Reference proteome</keyword>
<dbReference type="KEGG" id="hazt:108665344"/>
<dbReference type="InterPro" id="IPR036869">
    <property type="entry name" value="J_dom_sf"/>
</dbReference>
<organism evidence="3 4">
    <name type="scientific">Hyalella azteca</name>
    <name type="common">Amphipod</name>
    <dbReference type="NCBI Taxonomy" id="294128"/>
    <lineage>
        <taxon>Eukaryota</taxon>
        <taxon>Metazoa</taxon>
        <taxon>Ecdysozoa</taxon>
        <taxon>Arthropoda</taxon>
        <taxon>Crustacea</taxon>
        <taxon>Multicrustacea</taxon>
        <taxon>Malacostraca</taxon>
        <taxon>Eumalacostraca</taxon>
        <taxon>Peracarida</taxon>
        <taxon>Amphipoda</taxon>
        <taxon>Senticaudata</taxon>
        <taxon>Talitrida</taxon>
        <taxon>Talitroidea</taxon>
        <taxon>Hyalellidae</taxon>
        <taxon>Hyalella</taxon>
    </lineage>
</organism>
<sequence>MLSQLAYSAVGKHQRLARFFYQQLAYFSISPYRSLTHYELLGLQKDCSQTDVRDAFVRLSKEWHPDKQSQDVAESQHNKFIELNTAYSVLSKPQSRAFYDAQLRASERGYYEVYGSYRVYTDAPKERVVHRHPSSYENHEGGNDTGRGYYGLSFIKEKLPNSTVVSIVLAFFFVGCVAHFYIAQVTSNYYKNAAERRSRVLAQSYSEVRKRALDSDRHAQLRDFQQELDQQTGTSLSNEQMHLRNKKFLQSLTETAT</sequence>
<evidence type="ECO:0000259" key="2">
    <source>
        <dbReference type="PROSITE" id="PS50076"/>
    </source>
</evidence>
<evidence type="ECO:0000313" key="4">
    <source>
        <dbReference type="RefSeq" id="XP_018007577.1"/>
    </source>
</evidence>
<evidence type="ECO:0000313" key="3">
    <source>
        <dbReference type="Proteomes" id="UP000694843"/>
    </source>
</evidence>
<evidence type="ECO:0000256" key="1">
    <source>
        <dbReference type="SAM" id="Phobius"/>
    </source>
</evidence>
<keyword evidence="1" id="KW-1133">Transmembrane helix</keyword>
<dbReference type="PROSITE" id="PS50076">
    <property type="entry name" value="DNAJ_2"/>
    <property type="match status" value="1"/>
</dbReference>
<name>A0A8B7N163_HYAAZ</name>
<dbReference type="GeneID" id="108665344"/>
<gene>
    <name evidence="4" type="primary">LOC108665344</name>
</gene>
<dbReference type="RefSeq" id="XP_018007577.1">
    <property type="nucleotide sequence ID" value="XM_018152088.2"/>
</dbReference>
<dbReference type="InterPro" id="IPR052763">
    <property type="entry name" value="DnaJ_C4"/>
</dbReference>
<dbReference type="Proteomes" id="UP000694843">
    <property type="component" value="Unplaced"/>
</dbReference>
<proteinExistence type="predicted"/>
<keyword evidence="1" id="KW-0812">Transmembrane</keyword>
<dbReference type="PANTHER" id="PTHR44825:SF1">
    <property type="entry name" value="DNAJ HOMOLOG SUBFAMILY C MEMBER 4"/>
    <property type="match status" value="1"/>
</dbReference>
<dbReference type="PANTHER" id="PTHR44825">
    <property type="match status" value="1"/>
</dbReference>
<dbReference type="Gene3D" id="1.10.287.110">
    <property type="entry name" value="DnaJ domain"/>
    <property type="match status" value="1"/>
</dbReference>
<dbReference type="Pfam" id="PF00226">
    <property type="entry name" value="DnaJ"/>
    <property type="match status" value="1"/>
</dbReference>
<dbReference type="SMART" id="SM00271">
    <property type="entry name" value="DnaJ"/>
    <property type="match status" value="1"/>
</dbReference>